<comment type="caution">
    <text evidence="2">The sequence shown here is derived from an EMBL/GenBank/DDBJ whole genome shotgun (WGS) entry which is preliminary data.</text>
</comment>
<dbReference type="AlphaFoldDB" id="A0AAE0LID6"/>
<gene>
    <name evidence="2" type="ORF">CYMTET_5950</name>
</gene>
<feature type="region of interest" description="Disordered" evidence="1">
    <location>
        <begin position="1"/>
        <end position="26"/>
    </location>
</feature>
<evidence type="ECO:0000313" key="2">
    <source>
        <dbReference type="EMBL" id="KAK3286501.1"/>
    </source>
</evidence>
<dbReference type="EMBL" id="LGRX02001242">
    <property type="protein sequence ID" value="KAK3286501.1"/>
    <property type="molecule type" value="Genomic_DNA"/>
</dbReference>
<reference evidence="2 3" key="1">
    <citation type="journal article" date="2015" name="Genome Biol. Evol.">
        <title>Comparative Genomics of a Bacterivorous Green Alga Reveals Evolutionary Causalities and Consequences of Phago-Mixotrophic Mode of Nutrition.</title>
        <authorList>
            <person name="Burns J.A."/>
            <person name="Paasch A."/>
            <person name="Narechania A."/>
            <person name="Kim E."/>
        </authorList>
    </citation>
    <scope>NUCLEOTIDE SEQUENCE [LARGE SCALE GENOMIC DNA]</scope>
    <source>
        <strain evidence="2 3">PLY_AMNH</strain>
    </source>
</reference>
<keyword evidence="3" id="KW-1185">Reference proteome</keyword>
<accession>A0AAE0LID6</accession>
<sequence>MIRNLSPSASAATSTRMSSRSTNRSLSRRWRTRYKFSGKPSAEVIAARIFGRDAEVLKKIFEKLNFVESFIKLELKKKNNSGALSTAAVTADAKRKRGGLKGYRAGMHPQPVVGFEASTRRAKPLCPRCPAGAYHGWRECPLGGLKPEHAGTAAAYCSLAELSQDEQHALSLCYIFQRAAEEGSAAFAGAAEQ</sequence>
<evidence type="ECO:0000313" key="3">
    <source>
        <dbReference type="Proteomes" id="UP001190700"/>
    </source>
</evidence>
<evidence type="ECO:0000256" key="1">
    <source>
        <dbReference type="SAM" id="MobiDB-lite"/>
    </source>
</evidence>
<organism evidence="2 3">
    <name type="scientific">Cymbomonas tetramitiformis</name>
    <dbReference type="NCBI Taxonomy" id="36881"/>
    <lineage>
        <taxon>Eukaryota</taxon>
        <taxon>Viridiplantae</taxon>
        <taxon>Chlorophyta</taxon>
        <taxon>Pyramimonadophyceae</taxon>
        <taxon>Pyramimonadales</taxon>
        <taxon>Pyramimonadaceae</taxon>
        <taxon>Cymbomonas</taxon>
    </lineage>
</organism>
<feature type="compositionally biased region" description="Low complexity" evidence="1">
    <location>
        <begin position="1"/>
        <end position="25"/>
    </location>
</feature>
<name>A0AAE0LID6_9CHLO</name>
<dbReference type="Proteomes" id="UP001190700">
    <property type="component" value="Unassembled WGS sequence"/>
</dbReference>
<protein>
    <submittedName>
        <fullName evidence="2">Uncharacterized protein</fullName>
    </submittedName>
</protein>
<proteinExistence type="predicted"/>